<evidence type="ECO:0000256" key="5">
    <source>
        <dbReference type="ARBA" id="ARBA00022840"/>
    </source>
</evidence>
<dbReference type="Gene3D" id="3.40.50.10330">
    <property type="entry name" value="Probable inorganic polyphosphate/atp-NAD kinase, domain 1"/>
    <property type="match status" value="1"/>
</dbReference>
<dbReference type="Proteomes" id="UP000001460">
    <property type="component" value="Unassembled WGS sequence"/>
</dbReference>
<dbReference type="STRING" id="441375.B6AGJ9"/>
<dbReference type="GeneID" id="6996655"/>
<dbReference type="InterPro" id="IPR000756">
    <property type="entry name" value="Diacylglycerol_kin_accessory"/>
</dbReference>
<dbReference type="GO" id="GO:0007200">
    <property type="term" value="P:phospholipase C-activating G protein-coupled receptor signaling pathway"/>
    <property type="evidence" value="ECO:0007669"/>
    <property type="project" value="InterPro"/>
</dbReference>
<dbReference type="SUPFAM" id="SSF111331">
    <property type="entry name" value="NAD kinase/diacylglycerol kinase-like"/>
    <property type="match status" value="1"/>
</dbReference>
<dbReference type="InterPro" id="IPR037607">
    <property type="entry name" value="DGK"/>
</dbReference>
<dbReference type="VEuPathDB" id="CryptoDB:CMU_002110"/>
<dbReference type="GO" id="GO:0004143">
    <property type="term" value="F:ATP-dependent diacylglycerol kinase activity"/>
    <property type="evidence" value="ECO:0007669"/>
    <property type="project" value="UniProtKB-EC"/>
</dbReference>
<feature type="domain" description="DAGKc" evidence="7">
    <location>
        <begin position="18"/>
        <end position="174"/>
    </location>
</feature>
<dbReference type="OMA" id="IEKHDYW"/>
<organism evidence="8 9">
    <name type="scientific">Cryptosporidium muris (strain RN66)</name>
    <dbReference type="NCBI Taxonomy" id="441375"/>
    <lineage>
        <taxon>Eukaryota</taxon>
        <taxon>Sar</taxon>
        <taxon>Alveolata</taxon>
        <taxon>Apicomplexa</taxon>
        <taxon>Conoidasida</taxon>
        <taxon>Coccidia</taxon>
        <taxon>Eucoccidiorida</taxon>
        <taxon>Eimeriorina</taxon>
        <taxon>Cryptosporidiidae</taxon>
        <taxon>Cryptosporidium</taxon>
    </lineage>
</organism>
<dbReference type="SMART" id="SM00045">
    <property type="entry name" value="DAGKa"/>
    <property type="match status" value="1"/>
</dbReference>
<evidence type="ECO:0000313" key="8">
    <source>
        <dbReference type="EMBL" id="EEA07340.1"/>
    </source>
</evidence>
<dbReference type="PANTHER" id="PTHR11255:SF121">
    <property type="entry name" value="DIACYLGLYCEROL KINASE (ATP)"/>
    <property type="match status" value="1"/>
</dbReference>
<dbReference type="PANTHER" id="PTHR11255">
    <property type="entry name" value="DIACYLGLYCEROL KINASE"/>
    <property type="match status" value="1"/>
</dbReference>
<gene>
    <name evidence="8" type="ORF">CMU_002110</name>
</gene>
<dbReference type="GO" id="GO:0016020">
    <property type="term" value="C:membrane"/>
    <property type="evidence" value="ECO:0007669"/>
    <property type="project" value="TreeGrafter"/>
</dbReference>
<evidence type="ECO:0000256" key="4">
    <source>
        <dbReference type="ARBA" id="ARBA00022777"/>
    </source>
</evidence>
<sequence>MNQIDFSSKSSDETNSNYYCYSIFLFVNPTSGGNKASIFTKAGMEMFKISDPVSASVYIYDIRDGTKGNKPGFLKVKKIIEKSDGSMPVYIIAAGGDGTVMWCVNELEATGINFEYVVIGVIPFGTGNDFSRALNWTTILDNPFDNGLARFRSMIQGWIKAEISEHDIWTITATVDDYGSFYKIDSYSRKKKVVNINNNNTEYNNDQYKDNEININNTLNFDIPKTSNIAKKLTFHMSNYFSVGIESRIGIGFDINRTKNASLNKFRYGIEGIKSTLKRTTAVCDLIDKCTVVVDNNETNNDTNNLANNPNKEKIIFVTDKRKKYSKNICSCINSSIDNISANQEIEEFPLTPLSSIIVEDSPPILLPCTSLIFINIPSFASGNDIWKYCKGNCGIKYKWKSKEIESMLISKQKMGDGMIECISFPSAVSIGLEMAVKGNGRRIFQGKGPIKLYFRQKNSHSTCRKVYFQVDGEYVIAYYPLYFEICYKRKIRVLLGNLGKSSSTLNIFKH</sequence>
<evidence type="ECO:0000256" key="3">
    <source>
        <dbReference type="ARBA" id="ARBA00022741"/>
    </source>
</evidence>
<keyword evidence="2 6" id="KW-0808">Transferase</keyword>
<reference evidence="8" key="1">
    <citation type="submission" date="2008-06" db="EMBL/GenBank/DDBJ databases">
        <authorList>
            <person name="Lorenzi H."/>
            <person name="Inman J."/>
            <person name="Miller J."/>
            <person name="Schobel S."/>
            <person name="Amedeo P."/>
            <person name="Caler E.V."/>
            <person name="da Silva J."/>
        </authorList>
    </citation>
    <scope>NUCLEOTIDE SEQUENCE [LARGE SCALE GENOMIC DNA]</scope>
    <source>
        <strain evidence="8">RN66</strain>
    </source>
</reference>
<protein>
    <recommendedName>
        <fullName evidence="6">Diacylglycerol kinase</fullName>
        <shortName evidence="6">DAG kinase</shortName>
        <ecNumber evidence="6">2.7.1.107</ecNumber>
    </recommendedName>
</protein>
<dbReference type="SMART" id="SM00046">
    <property type="entry name" value="DAGKc"/>
    <property type="match status" value="1"/>
</dbReference>
<accession>B6AGJ9</accession>
<dbReference type="EMBL" id="DS989732">
    <property type="protein sequence ID" value="EEA07340.1"/>
    <property type="molecule type" value="Genomic_DNA"/>
</dbReference>
<dbReference type="AlphaFoldDB" id="B6AGJ9"/>
<keyword evidence="3 6" id="KW-0547">Nucleotide-binding</keyword>
<evidence type="ECO:0000256" key="6">
    <source>
        <dbReference type="RuleBase" id="RU361128"/>
    </source>
</evidence>
<evidence type="ECO:0000256" key="1">
    <source>
        <dbReference type="ARBA" id="ARBA00009280"/>
    </source>
</evidence>
<comment type="catalytic activity">
    <reaction evidence="6">
        <text>a 1,2-diacyl-sn-glycerol + ATP = a 1,2-diacyl-sn-glycero-3-phosphate + ADP + H(+)</text>
        <dbReference type="Rhea" id="RHEA:10272"/>
        <dbReference type="ChEBI" id="CHEBI:15378"/>
        <dbReference type="ChEBI" id="CHEBI:17815"/>
        <dbReference type="ChEBI" id="CHEBI:30616"/>
        <dbReference type="ChEBI" id="CHEBI:58608"/>
        <dbReference type="ChEBI" id="CHEBI:456216"/>
        <dbReference type="EC" id="2.7.1.107"/>
    </reaction>
</comment>
<dbReference type="EC" id="2.7.1.107" evidence="6"/>
<proteinExistence type="inferred from homology"/>
<keyword evidence="9" id="KW-1185">Reference proteome</keyword>
<dbReference type="OrthoDB" id="242257at2759"/>
<evidence type="ECO:0000259" key="7">
    <source>
        <dbReference type="PROSITE" id="PS50146"/>
    </source>
</evidence>
<dbReference type="InterPro" id="IPR016064">
    <property type="entry name" value="NAD/diacylglycerol_kinase_sf"/>
</dbReference>
<evidence type="ECO:0000313" key="9">
    <source>
        <dbReference type="Proteomes" id="UP000001460"/>
    </source>
</evidence>
<dbReference type="Pfam" id="PF00609">
    <property type="entry name" value="DAGK_acc"/>
    <property type="match status" value="1"/>
</dbReference>
<dbReference type="InterPro" id="IPR017438">
    <property type="entry name" value="ATP-NAD_kinase_N"/>
</dbReference>
<comment type="similarity">
    <text evidence="1 6">Belongs to the eukaryotic diacylglycerol kinase family.</text>
</comment>
<dbReference type="InterPro" id="IPR001206">
    <property type="entry name" value="Diacylglycerol_kinase_cat_dom"/>
</dbReference>
<evidence type="ECO:0000256" key="2">
    <source>
        <dbReference type="ARBA" id="ARBA00022679"/>
    </source>
</evidence>
<dbReference type="GO" id="GO:0005524">
    <property type="term" value="F:ATP binding"/>
    <property type="evidence" value="ECO:0007669"/>
    <property type="project" value="UniProtKB-KW"/>
</dbReference>
<dbReference type="RefSeq" id="XP_002141689.1">
    <property type="nucleotide sequence ID" value="XM_002141653.1"/>
</dbReference>
<dbReference type="Pfam" id="PF00781">
    <property type="entry name" value="DAGK_cat"/>
    <property type="match status" value="1"/>
</dbReference>
<dbReference type="eggNOG" id="KOG0782">
    <property type="taxonomic scope" value="Eukaryota"/>
</dbReference>
<keyword evidence="5 6" id="KW-0067">ATP-binding</keyword>
<dbReference type="PROSITE" id="PS50146">
    <property type="entry name" value="DAGK"/>
    <property type="match status" value="1"/>
</dbReference>
<name>B6AGJ9_CRYMR</name>
<keyword evidence="4 6" id="KW-0418">Kinase</keyword>